<proteinExistence type="predicted"/>
<dbReference type="PANTHER" id="PTHR17985">
    <property type="entry name" value="SER/THR-RICH PROTEIN T10 IN DGCR REGION"/>
    <property type="match status" value="1"/>
</dbReference>
<organism evidence="1 2">
    <name type="scientific">Aquimarina brevivitae</name>
    <dbReference type="NCBI Taxonomy" id="323412"/>
    <lineage>
        <taxon>Bacteria</taxon>
        <taxon>Pseudomonadati</taxon>
        <taxon>Bacteroidota</taxon>
        <taxon>Flavobacteriia</taxon>
        <taxon>Flavobacteriales</taxon>
        <taxon>Flavobacteriaceae</taxon>
        <taxon>Aquimarina</taxon>
    </lineage>
</organism>
<dbReference type="Pfam" id="PF05742">
    <property type="entry name" value="TANGO2"/>
    <property type="match status" value="1"/>
</dbReference>
<comment type="caution">
    <text evidence="1">The sequence shown here is derived from an EMBL/GenBank/DDBJ whole genome shotgun (WGS) entry which is preliminary data.</text>
</comment>
<dbReference type="PANTHER" id="PTHR17985:SF8">
    <property type="entry name" value="TRANSPORT AND GOLGI ORGANIZATION PROTEIN 2 HOMOLOG"/>
    <property type="match status" value="1"/>
</dbReference>
<dbReference type="EMBL" id="SGXE01000005">
    <property type="protein sequence ID" value="RZS91977.1"/>
    <property type="molecule type" value="Genomic_DNA"/>
</dbReference>
<evidence type="ECO:0000313" key="2">
    <source>
        <dbReference type="Proteomes" id="UP000292262"/>
    </source>
</evidence>
<keyword evidence="2" id="KW-1185">Reference proteome</keyword>
<dbReference type="AlphaFoldDB" id="A0A4Q7NXM0"/>
<dbReference type="Proteomes" id="UP000292262">
    <property type="component" value="Unassembled WGS sequence"/>
</dbReference>
<protein>
    <submittedName>
        <fullName evidence="1">Transport and Golgi organization protein 2</fullName>
    </submittedName>
</protein>
<reference evidence="1 2" key="1">
    <citation type="submission" date="2019-02" db="EMBL/GenBank/DDBJ databases">
        <title>Genomic Encyclopedia of Type Strains, Phase IV (KMG-IV): sequencing the most valuable type-strain genomes for metagenomic binning, comparative biology and taxonomic classification.</title>
        <authorList>
            <person name="Goeker M."/>
        </authorList>
    </citation>
    <scope>NUCLEOTIDE SEQUENCE [LARGE SCALE GENOMIC DNA]</scope>
    <source>
        <strain evidence="1 2">DSM 17196</strain>
    </source>
</reference>
<dbReference type="InterPro" id="IPR008551">
    <property type="entry name" value="TANGO2"/>
</dbReference>
<accession>A0A4Q7NXM0</accession>
<evidence type="ECO:0000313" key="1">
    <source>
        <dbReference type="EMBL" id="RZS91977.1"/>
    </source>
</evidence>
<gene>
    <name evidence="1" type="ORF">EV197_3085</name>
</gene>
<sequence>MNDRYAMCTVTLIPTNHQDFILTSNRDEAPVRQTIPPRIYDEDGVKMLYPKDALAGGTWIGISEHDSLICLLNGGFVNHRRKPGYKKSRGIVVKDLLKKPDLHLGLQSYDFTGIEPFTIIAVSWKSALSFYELVWDGSKAHFKKLDASTTHIWSSSSLYDQQMKAQRKTWFEQFLNKNQVSNTSLLQFHKTAGVGDKHIDLIMNRGFVATTSITQIKKSGEQVSMNYEDLQTNTSSTSLFTSVVS</sequence>
<name>A0A4Q7NXM0_9FLAO</name>